<sequence length="232" mass="26222">MGATGGGLGSQSNWWFFTHSGWNSTLESIVAGVPMICWPFFADQQMNSRFISEVWKLRLDMKDVCDRKIVEEMVNDLMVERREELFASATRMAQLATQIVSEEGSSFCNLNRLIEDIRLMSLQAHDRASRDADPPSRYDFFGSVKAELRRVYDLLIGNTSVRLTMPGRVLNYTYIKLEGNGEKTNTIRVLPNVAPAVTYDTAIASNKSEILVHCQSFSNYVIGFRSNREGAK</sequence>
<dbReference type="PANTHER" id="PTHR11926">
    <property type="entry name" value="GLUCOSYL/GLUCURONOSYL TRANSFERASES"/>
    <property type="match status" value="1"/>
</dbReference>
<evidence type="ECO:0000313" key="3">
    <source>
        <dbReference type="EMBL" id="KAJ4830806.1"/>
    </source>
</evidence>
<gene>
    <name evidence="3" type="ORF">Tsubulata_036993</name>
</gene>
<keyword evidence="4" id="KW-1185">Reference proteome</keyword>
<dbReference type="SUPFAM" id="SSF53756">
    <property type="entry name" value="UDP-Glycosyltransferase/glycogen phosphorylase"/>
    <property type="match status" value="1"/>
</dbReference>
<evidence type="ECO:0000256" key="2">
    <source>
        <dbReference type="ARBA" id="ARBA00022679"/>
    </source>
</evidence>
<comment type="caution">
    <text evidence="3">The sequence shown here is derived from an EMBL/GenBank/DDBJ whole genome shotgun (WGS) entry which is preliminary data.</text>
</comment>
<comment type="similarity">
    <text evidence="1">Belongs to the UDP-glycosyltransferase family.</text>
</comment>
<name>A0A9Q0J5X7_9ROSI</name>
<dbReference type="Gene3D" id="3.40.50.2000">
    <property type="entry name" value="Glycogen Phosphorylase B"/>
    <property type="match status" value="2"/>
</dbReference>
<dbReference type="GO" id="GO:0080043">
    <property type="term" value="F:quercetin 3-O-glucosyltransferase activity"/>
    <property type="evidence" value="ECO:0007669"/>
    <property type="project" value="TreeGrafter"/>
</dbReference>
<evidence type="ECO:0000313" key="4">
    <source>
        <dbReference type="Proteomes" id="UP001141552"/>
    </source>
</evidence>
<dbReference type="GO" id="GO:0080044">
    <property type="term" value="F:quercetin 7-O-glucosyltransferase activity"/>
    <property type="evidence" value="ECO:0007669"/>
    <property type="project" value="TreeGrafter"/>
</dbReference>
<dbReference type="PANTHER" id="PTHR11926:SF1392">
    <property type="entry name" value="GLYCOSYLTRANSFERASE"/>
    <property type="match status" value="1"/>
</dbReference>
<evidence type="ECO:0000256" key="1">
    <source>
        <dbReference type="ARBA" id="ARBA00009995"/>
    </source>
</evidence>
<dbReference type="Proteomes" id="UP001141552">
    <property type="component" value="Unassembled WGS sequence"/>
</dbReference>
<feature type="non-terminal residue" evidence="3">
    <location>
        <position position="1"/>
    </location>
</feature>
<protein>
    <submittedName>
        <fullName evidence="3">Uncharacterized protein</fullName>
    </submittedName>
</protein>
<reference evidence="3" key="2">
    <citation type="journal article" date="2023" name="Plants (Basel)">
        <title>Annotation of the Turnera subulata (Passifloraceae) Draft Genome Reveals the S-Locus Evolved after the Divergence of Turneroideae from Passifloroideae in a Stepwise Manner.</title>
        <authorList>
            <person name="Henning P.M."/>
            <person name="Roalson E.H."/>
            <person name="Mir W."/>
            <person name="McCubbin A.G."/>
            <person name="Shore J.S."/>
        </authorList>
    </citation>
    <scope>NUCLEOTIDE SEQUENCE</scope>
    <source>
        <strain evidence="3">F60SS</strain>
    </source>
</reference>
<reference evidence="3" key="1">
    <citation type="submission" date="2022-02" db="EMBL/GenBank/DDBJ databases">
        <authorList>
            <person name="Henning P.M."/>
            <person name="McCubbin A.G."/>
            <person name="Shore J.S."/>
        </authorList>
    </citation>
    <scope>NUCLEOTIDE SEQUENCE</scope>
    <source>
        <strain evidence="3">F60SS</strain>
        <tissue evidence="3">Leaves</tissue>
    </source>
</reference>
<dbReference type="OrthoDB" id="5835829at2759"/>
<dbReference type="AlphaFoldDB" id="A0A9Q0J5X7"/>
<organism evidence="3 4">
    <name type="scientific">Turnera subulata</name>
    <dbReference type="NCBI Taxonomy" id="218843"/>
    <lineage>
        <taxon>Eukaryota</taxon>
        <taxon>Viridiplantae</taxon>
        <taxon>Streptophyta</taxon>
        <taxon>Embryophyta</taxon>
        <taxon>Tracheophyta</taxon>
        <taxon>Spermatophyta</taxon>
        <taxon>Magnoliopsida</taxon>
        <taxon>eudicotyledons</taxon>
        <taxon>Gunneridae</taxon>
        <taxon>Pentapetalae</taxon>
        <taxon>rosids</taxon>
        <taxon>fabids</taxon>
        <taxon>Malpighiales</taxon>
        <taxon>Passifloraceae</taxon>
        <taxon>Turnera</taxon>
    </lineage>
</organism>
<keyword evidence="2" id="KW-0808">Transferase</keyword>
<dbReference type="InterPro" id="IPR002213">
    <property type="entry name" value="UDP_glucos_trans"/>
</dbReference>
<proteinExistence type="inferred from homology"/>
<accession>A0A9Q0J5X7</accession>
<dbReference type="EMBL" id="JAKUCV010005534">
    <property type="protein sequence ID" value="KAJ4830806.1"/>
    <property type="molecule type" value="Genomic_DNA"/>
</dbReference>
<dbReference type="Pfam" id="PF00201">
    <property type="entry name" value="UDPGT"/>
    <property type="match status" value="1"/>
</dbReference>